<keyword evidence="6" id="KW-1185">Reference proteome</keyword>
<dbReference type="InterPro" id="IPR039794">
    <property type="entry name" value="Gtb1-like"/>
</dbReference>
<dbReference type="InterPro" id="IPR036607">
    <property type="entry name" value="PRKCSH"/>
</dbReference>
<evidence type="ECO:0000313" key="5">
    <source>
        <dbReference type="Proteomes" id="UP000038040"/>
    </source>
</evidence>
<sequence length="149" mass="16625">MFLSNFGVELCHCFSEVADFLKDDFDTDLAWMPLKNKCLEINEGHYIYKLCLFDKASQIDSGGGPEINLGTWSKWSSGTAGVGMQIYERGQSCWNGPDRSAHITVECGEDTKLIEVSEPSKCEYHFVLHTPAACPDPVTLQDDEGHDEL</sequence>
<keyword evidence="2" id="KW-1015">Disulfide bond</keyword>
<evidence type="ECO:0000256" key="2">
    <source>
        <dbReference type="ARBA" id="ARBA00023157"/>
    </source>
</evidence>
<dbReference type="PANTHER" id="PTHR12630:SF1">
    <property type="entry name" value="GLUCOSIDASE 2 SUBUNIT BETA"/>
    <property type="match status" value="1"/>
</dbReference>
<dbReference type="WBParaSite" id="DME_0000630101-mRNA-1">
    <property type="protein sequence ID" value="DME_0000630101-mRNA-1"/>
    <property type="gene ID" value="DME_0000630101"/>
</dbReference>
<dbReference type="InterPro" id="IPR044865">
    <property type="entry name" value="MRH_dom"/>
</dbReference>
<dbReference type="InterPro" id="IPR009011">
    <property type="entry name" value="Man6P_isomerase_rcpt-bd_dom_sf"/>
</dbReference>
<gene>
    <name evidence="4" type="ORF">DME_LOCUS1198</name>
</gene>
<dbReference type="GO" id="GO:0017177">
    <property type="term" value="C:glucosidase II complex"/>
    <property type="evidence" value="ECO:0007669"/>
    <property type="project" value="TreeGrafter"/>
</dbReference>
<dbReference type="Proteomes" id="UP000038040">
    <property type="component" value="Unplaced"/>
</dbReference>
<evidence type="ECO:0000256" key="1">
    <source>
        <dbReference type="ARBA" id="ARBA00022729"/>
    </source>
</evidence>
<evidence type="ECO:0000259" key="3">
    <source>
        <dbReference type="PROSITE" id="PS51914"/>
    </source>
</evidence>
<dbReference type="STRING" id="318479.A0A0N4UFS2"/>
<dbReference type="Gene3D" id="2.70.130.10">
    <property type="entry name" value="Mannose-6-phosphate receptor binding domain"/>
    <property type="match status" value="1"/>
</dbReference>
<dbReference type="EMBL" id="UYYG01000015">
    <property type="protein sequence ID" value="VDN51225.1"/>
    <property type="molecule type" value="Genomic_DNA"/>
</dbReference>
<name>A0A0N4UFS2_DRAME</name>
<dbReference type="PROSITE" id="PS51914">
    <property type="entry name" value="MRH"/>
    <property type="match status" value="1"/>
</dbReference>
<dbReference type="OrthoDB" id="28322at2759"/>
<organism evidence="5 7">
    <name type="scientific">Dracunculus medinensis</name>
    <name type="common">Guinea worm</name>
    <dbReference type="NCBI Taxonomy" id="318479"/>
    <lineage>
        <taxon>Eukaryota</taxon>
        <taxon>Metazoa</taxon>
        <taxon>Ecdysozoa</taxon>
        <taxon>Nematoda</taxon>
        <taxon>Chromadorea</taxon>
        <taxon>Rhabditida</taxon>
        <taxon>Spirurina</taxon>
        <taxon>Dracunculoidea</taxon>
        <taxon>Dracunculidae</taxon>
        <taxon>Dracunculus</taxon>
    </lineage>
</organism>
<evidence type="ECO:0000313" key="7">
    <source>
        <dbReference type="WBParaSite" id="DME_0000630101-mRNA-1"/>
    </source>
</evidence>
<dbReference type="Proteomes" id="UP000274756">
    <property type="component" value="Unassembled WGS sequence"/>
</dbReference>
<proteinExistence type="predicted"/>
<evidence type="ECO:0000313" key="4">
    <source>
        <dbReference type="EMBL" id="VDN51225.1"/>
    </source>
</evidence>
<accession>A0A0N4UFS2</accession>
<protein>
    <submittedName>
        <fullName evidence="7">PRKCSH_1 domain-containing protein</fullName>
    </submittedName>
</protein>
<reference evidence="7" key="1">
    <citation type="submission" date="2017-02" db="UniProtKB">
        <authorList>
            <consortium name="WormBaseParasite"/>
        </authorList>
    </citation>
    <scope>IDENTIFICATION</scope>
</reference>
<keyword evidence="1" id="KW-0732">Signal</keyword>
<dbReference type="SUPFAM" id="SSF50911">
    <property type="entry name" value="Mannose 6-phosphate receptor domain"/>
    <property type="match status" value="1"/>
</dbReference>
<reference evidence="4 6" key="2">
    <citation type="submission" date="2018-11" db="EMBL/GenBank/DDBJ databases">
        <authorList>
            <consortium name="Pathogen Informatics"/>
        </authorList>
    </citation>
    <scope>NUCLEOTIDE SEQUENCE [LARGE SCALE GENOMIC DNA]</scope>
</reference>
<evidence type="ECO:0000313" key="6">
    <source>
        <dbReference type="Proteomes" id="UP000274756"/>
    </source>
</evidence>
<dbReference type="PANTHER" id="PTHR12630">
    <property type="entry name" value="N-LINKED OLIGOSACCHARIDE PROCESSING"/>
    <property type="match status" value="1"/>
</dbReference>
<dbReference type="AlphaFoldDB" id="A0A0N4UFS2"/>
<dbReference type="GO" id="GO:0006491">
    <property type="term" value="P:N-glycan processing"/>
    <property type="evidence" value="ECO:0007669"/>
    <property type="project" value="TreeGrafter"/>
</dbReference>
<feature type="domain" description="MRH" evidence="3">
    <location>
        <begin position="36"/>
        <end position="136"/>
    </location>
</feature>
<dbReference type="Pfam" id="PF13015">
    <property type="entry name" value="PRKCSH_1"/>
    <property type="match status" value="1"/>
</dbReference>